<protein>
    <submittedName>
        <fullName evidence="11">G-protein coupled receptors family 1 profile domain-containing protein</fullName>
    </submittedName>
</protein>
<feature type="transmembrane region" description="Helical" evidence="8">
    <location>
        <begin position="225"/>
        <end position="248"/>
    </location>
</feature>
<evidence type="ECO:0000256" key="6">
    <source>
        <dbReference type="ARBA" id="ARBA00023136"/>
    </source>
</evidence>
<feature type="transmembrane region" description="Helical" evidence="8">
    <location>
        <begin position="260"/>
        <end position="283"/>
    </location>
</feature>
<dbReference type="SUPFAM" id="SSF54913">
    <property type="entry name" value="GlnB-like"/>
    <property type="match status" value="1"/>
</dbReference>
<evidence type="ECO:0000256" key="5">
    <source>
        <dbReference type="ARBA" id="ARBA00022989"/>
    </source>
</evidence>
<dbReference type="GO" id="GO:0005886">
    <property type="term" value="C:plasma membrane"/>
    <property type="evidence" value="ECO:0007669"/>
    <property type="project" value="UniProtKB-SubCell"/>
</dbReference>
<evidence type="ECO:0000313" key="10">
    <source>
        <dbReference type="Proteomes" id="UP000887540"/>
    </source>
</evidence>
<evidence type="ECO:0000256" key="2">
    <source>
        <dbReference type="ARBA" id="ARBA00010169"/>
    </source>
</evidence>
<dbReference type="GO" id="GO:0010038">
    <property type="term" value="P:response to metal ion"/>
    <property type="evidence" value="ECO:0007669"/>
    <property type="project" value="InterPro"/>
</dbReference>
<dbReference type="AlphaFoldDB" id="A0A914CYP5"/>
<dbReference type="PRINTS" id="PR00237">
    <property type="entry name" value="GPCRRHODOPSN"/>
</dbReference>
<evidence type="ECO:0000256" key="8">
    <source>
        <dbReference type="SAM" id="Phobius"/>
    </source>
</evidence>
<dbReference type="PROSITE" id="PS50262">
    <property type="entry name" value="G_PROTEIN_RECEP_F1_2"/>
    <property type="match status" value="1"/>
</dbReference>
<evidence type="ECO:0000256" key="1">
    <source>
        <dbReference type="ARBA" id="ARBA00004651"/>
    </source>
</evidence>
<feature type="transmembrane region" description="Helical" evidence="8">
    <location>
        <begin position="362"/>
        <end position="379"/>
    </location>
</feature>
<keyword evidence="6 8" id="KW-0472">Membrane</keyword>
<dbReference type="PANTHER" id="PTHR24241">
    <property type="entry name" value="NEUROPEPTIDE RECEPTOR-RELATED G-PROTEIN COUPLED RECEPTOR"/>
    <property type="match status" value="1"/>
</dbReference>
<keyword evidence="4 8" id="KW-0812">Transmembrane</keyword>
<dbReference type="InterPro" id="IPR015867">
    <property type="entry name" value="N-reg_PII/ATP_PRibTrfase_C"/>
</dbReference>
<sequence>MFEVDPSLLSAESLARAAVILAVGILLLVSSLISIIVLLYNKTLHNCIGYYLISLSTADLLCALIIIPLSFYSAIAQQNRDFLHDDSLICRCTAYLQIVLLSSTIYIFAWIGVDRYAAFMKPSRYESEHTLTRCKCWIAFSWITAILIACPILIAKMEVNYYRDFELCILNWSSTMAYSVTLAVLVLLPSICTILFTSTSIITALQKTEELEDSQRAALELDQNFVVTLFVVICFTLSWSPIVILQFLPSDLIDPTDTETIRFIFMWLAIGGSSSKLLIYMFINPEFRRTFFAPCTGEVVNDDDDEEFGPRSRGLFATLCCCYCQKLCCCCCLHPSDHPMASPARSEYTVTTQNVAINSNRVFIGTLLVTLGLVSIFRAQDNTEMASQIGGRIASIFSVVYVTVPSIEVGKKIAHEVVKSRLAACVNIVPGVTSIYEWKGKLEEDNELLLIIKTKSDQLENLKSSIVKIHPYEVPEFISLPIETGSDPYLKWIENQVGEKKNEVNE</sequence>
<dbReference type="SUPFAM" id="SSF81321">
    <property type="entry name" value="Family A G protein-coupled receptor-like"/>
    <property type="match status" value="1"/>
</dbReference>
<dbReference type="InterPro" id="IPR011322">
    <property type="entry name" value="N-reg_PII-like_a/b"/>
</dbReference>
<feature type="transmembrane region" description="Helical" evidence="8">
    <location>
        <begin position="175"/>
        <end position="205"/>
    </location>
</feature>
<dbReference type="Gene3D" id="3.30.70.120">
    <property type="match status" value="1"/>
</dbReference>
<comment type="subcellular location">
    <subcellularLocation>
        <location evidence="1">Cell membrane</location>
        <topology evidence="1">Multi-pass membrane protein</topology>
    </subcellularLocation>
</comment>
<dbReference type="Pfam" id="PF03091">
    <property type="entry name" value="CutA1"/>
    <property type="match status" value="1"/>
</dbReference>
<organism evidence="10 11">
    <name type="scientific">Acrobeloides nanus</name>
    <dbReference type="NCBI Taxonomy" id="290746"/>
    <lineage>
        <taxon>Eukaryota</taxon>
        <taxon>Metazoa</taxon>
        <taxon>Ecdysozoa</taxon>
        <taxon>Nematoda</taxon>
        <taxon>Chromadorea</taxon>
        <taxon>Rhabditida</taxon>
        <taxon>Tylenchina</taxon>
        <taxon>Cephalobomorpha</taxon>
        <taxon>Cephaloboidea</taxon>
        <taxon>Cephalobidae</taxon>
        <taxon>Acrobeloides</taxon>
    </lineage>
</organism>
<feature type="transmembrane region" description="Helical" evidence="8">
    <location>
        <begin position="52"/>
        <end position="74"/>
    </location>
</feature>
<keyword evidence="5 8" id="KW-1133">Transmembrane helix</keyword>
<dbReference type="Gene3D" id="1.20.1070.10">
    <property type="entry name" value="Rhodopsin 7-helix transmembrane proteins"/>
    <property type="match status" value="1"/>
</dbReference>
<evidence type="ECO:0000256" key="4">
    <source>
        <dbReference type="ARBA" id="ARBA00022692"/>
    </source>
</evidence>
<dbReference type="Pfam" id="PF00001">
    <property type="entry name" value="7tm_1"/>
    <property type="match status" value="1"/>
</dbReference>
<feature type="transmembrane region" description="Helical" evidence="8">
    <location>
        <begin position="94"/>
        <end position="113"/>
    </location>
</feature>
<dbReference type="InterPro" id="IPR004323">
    <property type="entry name" value="Ion_tolerance_CutA"/>
</dbReference>
<accession>A0A914CYP5</accession>
<keyword evidence="3" id="KW-1003">Cell membrane</keyword>
<evidence type="ECO:0000256" key="3">
    <source>
        <dbReference type="ARBA" id="ARBA00022475"/>
    </source>
</evidence>
<feature type="domain" description="G-protein coupled receptors family 1 profile" evidence="9">
    <location>
        <begin position="30"/>
        <end position="280"/>
    </location>
</feature>
<dbReference type="Proteomes" id="UP000887540">
    <property type="component" value="Unplaced"/>
</dbReference>
<name>A0A914CYP5_9BILA</name>
<dbReference type="CDD" id="cd00637">
    <property type="entry name" value="7tm_classA_rhodopsin-like"/>
    <property type="match status" value="1"/>
</dbReference>
<keyword evidence="7" id="KW-0675">Receptor</keyword>
<dbReference type="InterPro" id="IPR017452">
    <property type="entry name" value="GPCR_Rhodpsn_7TM"/>
</dbReference>
<dbReference type="GO" id="GO:0004930">
    <property type="term" value="F:G protein-coupled receptor activity"/>
    <property type="evidence" value="ECO:0007669"/>
    <property type="project" value="InterPro"/>
</dbReference>
<proteinExistence type="inferred from homology"/>
<evidence type="ECO:0000259" key="9">
    <source>
        <dbReference type="PROSITE" id="PS50262"/>
    </source>
</evidence>
<evidence type="ECO:0000256" key="7">
    <source>
        <dbReference type="ARBA" id="ARBA00023170"/>
    </source>
</evidence>
<dbReference type="WBParaSite" id="ACRNAN_scaffold1641.g9654.t1">
    <property type="protein sequence ID" value="ACRNAN_scaffold1641.g9654.t1"/>
    <property type="gene ID" value="ACRNAN_scaffold1641.g9654"/>
</dbReference>
<keyword evidence="10" id="KW-1185">Reference proteome</keyword>
<reference evidence="11" key="1">
    <citation type="submission" date="2022-11" db="UniProtKB">
        <authorList>
            <consortium name="WormBaseParasite"/>
        </authorList>
    </citation>
    <scope>IDENTIFICATION</scope>
</reference>
<dbReference type="InterPro" id="IPR000276">
    <property type="entry name" value="GPCR_Rhodpsn"/>
</dbReference>
<evidence type="ECO:0000313" key="11">
    <source>
        <dbReference type="WBParaSite" id="ACRNAN_scaffold1641.g9654.t1"/>
    </source>
</evidence>
<comment type="similarity">
    <text evidence="2">Belongs to the CutA family.</text>
</comment>
<dbReference type="GO" id="GO:0032870">
    <property type="term" value="P:cellular response to hormone stimulus"/>
    <property type="evidence" value="ECO:0007669"/>
    <property type="project" value="TreeGrafter"/>
</dbReference>
<feature type="transmembrane region" description="Helical" evidence="8">
    <location>
        <begin position="134"/>
        <end position="155"/>
    </location>
</feature>
<dbReference type="GO" id="GO:0042277">
    <property type="term" value="F:peptide binding"/>
    <property type="evidence" value="ECO:0007669"/>
    <property type="project" value="TreeGrafter"/>
</dbReference>
<feature type="transmembrane region" description="Helical" evidence="8">
    <location>
        <begin position="20"/>
        <end position="40"/>
    </location>
</feature>
<dbReference type="PANTHER" id="PTHR24241:SF170">
    <property type="entry name" value="G-PROTEIN COUPLED RECEPTORS FAMILY 1 PROFILE DOMAIN-CONTAINING PROTEIN"/>
    <property type="match status" value="1"/>
</dbReference>